<dbReference type="SUPFAM" id="SSF48113">
    <property type="entry name" value="Heme-dependent peroxidases"/>
    <property type="match status" value="1"/>
</dbReference>
<dbReference type="GO" id="GO:0004497">
    <property type="term" value="F:monooxygenase activity"/>
    <property type="evidence" value="ECO:0007669"/>
    <property type="project" value="InterPro"/>
</dbReference>
<dbReference type="InterPro" id="IPR019791">
    <property type="entry name" value="Haem_peroxidase_animal"/>
</dbReference>
<evidence type="ECO:0000256" key="3">
    <source>
        <dbReference type="ARBA" id="ARBA00023002"/>
    </source>
</evidence>
<dbReference type="AlphaFoldDB" id="A0A9W8MCG3"/>
<sequence>MSYIHIFHNFAQKLDYFNQSQAPVDTCGASPGKKVAPSLESKLEHLQHLVRKPAFTVKDLPAILDALQNKDGDGIDDRLGLLETGLVAMSRLRGYPISKKMQDAAIMLFYKALPHPPNTYLCLPPPTATESNKASERSHPPAKYVYRSADGSNYNPLFPSLGKAKSPYARTVPSKHLSPRSLPEPGLVFDLLLKRDQYRDHPGGISSLFFAFANLITHSIFDTDHFDGRINNASSYLDLSVLYGSSEEQVDSYIAQRILEINENGKFKKSFATVEEYMAQDDEIFHRARLVNCGYFMNIILKDYVGAILGFVQEGSDWRLDPFSQIRNKDHELEPMGEGNVVSVEFSLLYRWHSALSEKDTQFTTDMFDKFFGGKDPEDVTVHDFKRAAHAHMIPKEPVREWTFNKRDPEGRFNDNDLANILHDATESRASAFGARGVPAAMRIIEILGIQQARAWNTCSLNEFRKFFGLKPYGTFKEWNPDPEIYKAAQSLYKDIDNLELYVGLQAEEAKPASPGSGLCPGFTTARAILADAVSLSRGDRFFTLECTPANLTSWGFQDCQHEPNDGSYGGLLTKLLFRTLPEHYPRGSAYAHFPFLTPDFMERNMKIVDPDGLDKYRWSRPQKQPVVLVKSCSAVRQVLSDSAFVSTSDVRILGLADPATATRLLTEFSEARREIFKIIMSSPEDLAAFFDQKTRELIDAKSFGGADESTKYVDIVKDVINLLPLHWISEEIAGLPLKSSTNPQGVWYEEDVYKMLSDIAEYSHLNFDPENDWKLRECSRAHSEGIVSHVKVHLEKITSWFSFSDSFHHIGIANDSSHEFLKKVVTALGKRFSHQEIAFHVFASVAPMAAIYSAALAHVVNFFMDDAQSKDHEDLDRLVNSQDGDDFDKLKAYILGVLTLNPPVPGVYRTASREVVVGSQSIQPSETVYASLASPQCEHQKLVHLDCDDCSHLRIAGHSLMSEEFLCATIPSVLRVIFEQVGIRRQSSSLGRIASFKDDLHESPRDLYINSRGTVSQLPESLVVQLDPLSPEWCLIPSHSPDKD</sequence>
<evidence type="ECO:0000256" key="4">
    <source>
        <dbReference type="ARBA" id="ARBA00023004"/>
    </source>
</evidence>
<evidence type="ECO:0000256" key="5">
    <source>
        <dbReference type="PIRSR" id="PIRSR619791-2"/>
    </source>
</evidence>
<protein>
    <recommendedName>
        <fullName evidence="8">Heme peroxidase</fullName>
    </recommendedName>
</protein>
<feature type="binding site" description="axial binding residue" evidence="5">
    <location>
        <position position="353"/>
    </location>
    <ligand>
        <name>heme b</name>
        <dbReference type="ChEBI" id="CHEBI:60344"/>
    </ligand>
    <ligandPart>
        <name>Fe</name>
        <dbReference type="ChEBI" id="CHEBI:18248"/>
    </ligandPart>
</feature>
<dbReference type="GO" id="GO:0016705">
    <property type="term" value="F:oxidoreductase activity, acting on paired donors, with incorporation or reduction of molecular oxygen"/>
    <property type="evidence" value="ECO:0007669"/>
    <property type="project" value="InterPro"/>
</dbReference>
<dbReference type="GO" id="GO:0004601">
    <property type="term" value="F:peroxidase activity"/>
    <property type="evidence" value="ECO:0007669"/>
    <property type="project" value="InterPro"/>
</dbReference>
<evidence type="ECO:0008006" key="8">
    <source>
        <dbReference type="Google" id="ProtNLM"/>
    </source>
</evidence>
<dbReference type="PANTHER" id="PTHR11903:SF37">
    <property type="entry name" value="PSI-PRODUCING OXYGENASE A"/>
    <property type="match status" value="1"/>
</dbReference>
<dbReference type="InterPro" id="IPR050783">
    <property type="entry name" value="Oxylipin_biosynth_metab"/>
</dbReference>
<dbReference type="GO" id="GO:0051213">
    <property type="term" value="F:dioxygenase activity"/>
    <property type="evidence" value="ECO:0007669"/>
    <property type="project" value="UniProtKB-KW"/>
</dbReference>
<dbReference type="Proteomes" id="UP001140091">
    <property type="component" value="Unassembled WGS sequence"/>
</dbReference>
<dbReference type="SUPFAM" id="SSF48264">
    <property type="entry name" value="Cytochrome P450"/>
    <property type="match status" value="1"/>
</dbReference>
<dbReference type="GO" id="GO:0006631">
    <property type="term" value="P:fatty acid metabolic process"/>
    <property type="evidence" value="ECO:0007669"/>
    <property type="project" value="UniProtKB-ARBA"/>
</dbReference>
<dbReference type="Gene3D" id="1.10.630.10">
    <property type="entry name" value="Cytochrome P450"/>
    <property type="match status" value="1"/>
</dbReference>
<dbReference type="InterPro" id="IPR037120">
    <property type="entry name" value="Haem_peroxidase_sf_animal"/>
</dbReference>
<reference evidence="6" key="1">
    <citation type="submission" date="2022-06" db="EMBL/GenBank/DDBJ databases">
        <title>Genome Sequence of Candolleomyces eurysporus.</title>
        <authorList>
            <person name="Buettner E."/>
        </authorList>
    </citation>
    <scope>NUCLEOTIDE SEQUENCE</scope>
    <source>
        <strain evidence="6">VTCC 930004</strain>
    </source>
</reference>
<dbReference type="Gene3D" id="1.10.640.10">
    <property type="entry name" value="Haem peroxidase domain superfamily, animal type"/>
    <property type="match status" value="2"/>
</dbReference>
<dbReference type="InterPro" id="IPR036396">
    <property type="entry name" value="Cyt_P450_sf"/>
</dbReference>
<keyword evidence="4 5" id="KW-0408">Iron</keyword>
<keyword evidence="1 5" id="KW-0479">Metal-binding</keyword>
<organism evidence="6 7">
    <name type="scientific">Candolleomyces eurysporus</name>
    <dbReference type="NCBI Taxonomy" id="2828524"/>
    <lineage>
        <taxon>Eukaryota</taxon>
        <taxon>Fungi</taxon>
        <taxon>Dikarya</taxon>
        <taxon>Basidiomycota</taxon>
        <taxon>Agaricomycotina</taxon>
        <taxon>Agaricomycetes</taxon>
        <taxon>Agaricomycetidae</taxon>
        <taxon>Agaricales</taxon>
        <taxon>Agaricineae</taxon>
        <taxon>Psathyrellaceae</taxon>
        <taxon>Candolleomyces</taxon>
    </lineage>
</organism>
<evidence type="ECO:0000313" key="7">
    <source>
        <dbReference type="Proteomes" id="UP001140091"/>
    </source>
</evidence>
<keyword evidence="2" id="KW-0223">Dioxygenase</keyword>
<keyword evidence="3" id="KW-0560">Oxidoreductase</keyword>
<dbReference type="Pfam" id="PF03098">
    <property type="entry name" value="An_peroxidase"/>
    <property type="match status" value="1"/>
</dbReference>
<gene>
    <name evidence="6" type="ORF">H1R20_g13504</name>
</gene>
<dbReference type="EMBL" id="JANBPK010001312">
    <property type="protein sequence ID" value="KAJ2923589.1"/>
    <property type="molecule type" value="Genomic_DNA"/>
</dbReference>
<dbReference type="GO" id="GO:0005506">
    <property type="term" value="F:iron ion binding"/>
    <property type="evidence" value="ECO:0007669"/>
    <property type="project" value="InterPro"/>
</dbReference>
<proteinExistence type="predicted"/>
<dbReference type="OrthoDB" id="823504at2759"/>
<dbReference type="GO" id="GO:0006979">
    <property type="term" value="P:response to oxidative stress"/>
    <property type="evidence" value="ECO:0007669"/>
    <property type="project" value="InterPro"/>
</dbReference>
<dbReference type="PANTHER" id="PTHR11903">
    <property type="entry name" value="PROSTAGLANDIN G/H SYNTHASE"/>
    <property type="match status" value="1"/>
</dbReference>
<comment type="caution">
    <text evidence="6">The sequence shown here is derived from an EMBL/GenBank/DDBJ whole genome shotgun (WGS) entry which is preliminary data.</text>
</comment>
<dbReference type="InterPro" id="IPR010255">
    <property type="entry name" value="Haem_peroxidase_sf"/>
</dbReference>
<dbReference type="PROSITE" id="PS50292">
    <property type="entry name" value="PEROXIDASE_3"/>
    <property type="match status" value="1"/>
</dbReference>
<name>A0A9W8MCG3_9AGAR</name>
<accession>A0A9W8MCG3</accession>
<feature type="non-terminal residue" evidence="6">
    <location>
        <position position="1"/>
    </location>
</feature>
<evidence type="ECO:0000256" key="1">
    <source>
        <dbReference type="ARBA" id="ARBA00022723"/>
    </source>
</evidence>
<evidence type="ECO:0000256" key="2">
    <source>
        <dbReference type="ARBA" id="ARBA00022964"/>
    </source>
</evidence>
<keyword evidence="7" id="KW-1185">Reference proteome</keyword>
<dbReference type="GO" id="GO:0020037">
    <property type="term" value="F:heme binding"/>
    <property type="evidence" value="ECO:0007669"/>
    <property type="project" value="InterPro"/>
</dbReference>
<evidence type="ECO:0000313" key="6">
    <source>
        <dbReference type="EMBL" id="KAJ2923589.1"/>
    </source>
</evidence>
<keyword evidence="5" id="KW-0349">Heme</keyword>